<keyword evidence="2" id="KW-1185">Reference proteome</keyword>
<evidence type="ECO:0000313" key="1">
    <source>
        <dbReference type="EMBL" id="TNN55578.1"/>
    </source>
</evidence>
<reference evidence="1 2" key="1">
    <citation type="submission" date="2019-03" db="EMBL/GenBank/DDBJ databases">
        <title>First draft genome of Liparis tanakae, snailfish: a comprehensive survey of snailfish specific genes.</title>
        <authorList>
            <person name="Kim W."/>
            <person name="Song I."/>
            <person name="Jeong J.-H."/>
            <person name="Kim D."/>
            <person name="Kim S."/>
            <person name="Ryu S."/>
            <person name="Song J.Y."/>
            <person name="Lee S.K."/>
        </authorList>
    </citation>
    <scope>NUCLEOTIDE SEQUENCE [LARGE SCALE GENOMIC DNA]</scope>
    <source>
        <tissue evidence="1">Muscle</tissue>
    </source>
</reference>
<accession>A0A4Z2GPI0</accession>
<comment type="caution">
    <text evidence="1">The sequence shown here is derived from an EMBL/GenBank/DDBJ whole genome shotgun (WGS) entry which is preliminary data.</text>
</comment>
<proteinExistence type="predicted"/>
<dbReference type="AlphaFoldDB" id="A0A4Z2GPI0"/>
<name>A0A4Z2GPI0_9TELE</name>
<evidence type="ECO:0000313" key="2">
    <source>
        <dbReference type="Proteomes" id="UP000314294"/>
    </source>
</evidence>
<dbReference type="EMBL" id="SRLO01000451">
    <property type="protein sequence ID" value="TNN55578.1"/>
    <property type="molecule type" value="Genomic_DNA"/>
</dbReference>
<organism evidence="1 2">
    <name type="scientific">Liparis tanakae</name>
    <name type="common">Tanaka's snailfish</name>
    <dbReference type="NCBI Taxonomy" id="230148"/>
    <lineage>
        <taxon>Eukaryota</taxon>
        <taxon>Metazoa</taxon>
        <taxon>Chordata</taxon>
        <taxon>Craniata</taxon>
        <taxon>Vertebrata</taxon>
        <taxon>Euteleostomi</taxon>
        <taxon>Actinopterygii</taxon>
        <taxon>Neopterygii</taxon>
        <taxon>Teleostei</taxon>
        <taxon>Neoteleostei</taxon>
        <taxon>Acanthomorphata</taxon>
        <taxon>Eupercaria</taxon>
        <taxon>Perciformes</taxon>
        <taxon>Cottioidei</taxon>
        <taxon>Cottales</taxon>
        <taxon>Liparidae</taxon>
        <taxon>Liparis</taxon>
    </lineage>
</organism>
<gene>
    <name evidence="1" type="ORF">EYF80_034175</name>
</gene>
<protein>
    <submittedName>
        <fullName evidence="1">Uncharacterized protein</fullName>
    </submittedName>
</protein>
<dbReference type="Proteomes" id="UP000314294">
    <property type="component" value="Unassembled WGS sequence"/>
</dbReference>
<sequence length="118" mass="12668">MPSGHRVFTTYNLWSRHGVCSSMLEDISSSIGPAPPAAPVAYLIGSGLNYYDKPSGLCDGCSGAGAQMKPMPASHPQDALVHEGVSTWENPVELLQTSTDDFPEQIQQKTRKPALLLI</sequence>